<feature type="region of interest" description="Disordered" evidence="10">
    <location>
        <begin position="211"/>
        <end position="250"/>
    </location>
</feature>
<feature type="compositionally biased region" description="Acidic residues" evidence="10">
    <location>
        <begin position="19"/>
        <end position="29"/>
    </location>
</feature>
<feature type="domain" description="RanBD1" evidence="11">
    <location>
        <begin position="309"/>
        <end position="449"/>
    </location>
</feature>
<keyword evidence="7" id="KW-0811">Translocation</keyword>
<feature type="compositionally biased region" description="Basic and acidic residues" evidence="10">
    <location>
        <begin position="149"/>
        <end position="161"/>
    </location>
</feature>
<accession>A0A7M5V6K0</accession>
<evidence type="ECO:0000256" key="7">
    <source>
        <dbReference type="ARBA" id="ARBA00023010"/>
    </source>
</evidence>
<evidence type="ECO:0000256" key="8">
    <source>
        <dbReference type="ARBA" id="ARBA00023132"/>
    </source>
</evidence>
<dbReference type="Gene3D" id="2.30.29.30">
    <property type="entry name" value="Pleckstrin-homology domain (PH domain)/Phosphotyrosine-binding domain (PTB)"/>
    <property type="match status" value="1"/>
</dbReference>
<dbReference type="CDD" id="cd13170">
    <property type="entry name" value="RanBD_NUP50"/>
    <property type="match status" value="1"/>
</dbReference>
<proteinExistence type="predicted"/>
<dbReference type="InterPro" id="IPR015007">
    <property type="entry name" value="NUP2/50/61"/>
</dbReference>
<evidence type="ECO:0000259" key="11">
    <source>
        <dbReference type="PROSITE" id="PS50196"/>
    </source>
</evidence>
<feature type="compositionally biased region" description="Basic and acidic residues" evidence="10">
    <location>
        <begin position="124"/>
        <end position="137"/>
    </location>
</feature>
<comment type="subcellular location">
    <subcellularLocation>
        <location evidence="1">Nucleus</location>
        <location evidence="1">Nuclear pore complex</location>
    </subcellularLocation>
</comment>
<keyword evidence="2" id="KW-0813">Transport</keyword>
<evidence type="ECO:0000256" key="6">
    <source>
        <dbReference type="ARBA" id="ARBA00022990"/>
    </source>
</evidence>
<dbReference type="SMART" id="SM00160">
    <property type="entry name" value="RanBD"/>
    <property type="match status" value="1"/>
</dbReference>
<dbReference type="GO" id="GO:0005643">
    <property type="term" value="C:nuclear pore"/>
    <property type="evidence" value="ECO:0007669"/>
    <property type="project" value="UniProtKB-SubCell"/>
</dbReference>
<evidence type="ECO:0000256" key="5">
    <source>
        <dbReference type="ARBA" id="ARBA00022927"/>
    </source>
</evidence>
<keyword evidence="5" id="KW-0653">Protein transport</keyword>
<evidence type="ECO:0000256" key="1">
    <source>
        <dbReference type="ARBA" id="ARBA00004567"/>
    </source>
</evidence>
<dbReference type="SUPFAM" id="SSF50729">
    <property type="entry name" value="PH domain-like"/>
    <property type="match status" value="1"/>
</dbReference>
<dbReference type="OrthoDB" id="10062131at2759"/>
<evidence type="ECO:0000256" key="3">
    <source>
        <dbReference type="ARBA" id="ARBA00022737"/>
    </source>
</evidence>
<evidence type="ECO:0000313" key="12">
    <source>
        <dbReference type="EnsemblMetazoa" id="CLYHEMP004489.1"/>
    </source>
</evidence>
<dbReference type="Pfam" id="PF00638">
    <property type="entry name" value="Ran_BP1"/>
    <property type="match status" value="1"/>
</dbReference>
<dbReference type="EnsemblMetazoa" id="CLYHEMT004489.1">
    <property type="protein sequence ID" value="CLYHEMP004489.1"/>
    <property type="gene ID" value="CLYHEMG004489"/>
</dbReference>
<dbReference type="InterPro" id="IPR000156">
    <property type="entry name" value="Ran_bind_dom"/>
</dbReference>
<dbReference type="Proteomes" id="UP000594262">
    <property type="component" value="Unplaced"/>
</dbReference>
<dbReference type="RefSeq" id="XP_066918560.1">
    <property type="nucleotide sequence ID" value="XM_067062459.1"/>
</dbReference>
<keyword evidence="6" id="KW-0007">Acetylation</keyword>
<evidence type="ECO:0000256" key="2">
    <source>
        <dbReference type="ARBA" id="ARBA00022448"/>
    </source>
</evidence>
<dbReference type="GeneID" id="136805886"/>
<feature type="compositionally biased region" description="Polar residues" evidence="10">
    <location>
        <begin position="228"/>
        <end position="242"/>
    </location>
</feature>
<feature type="region of interest" description="Disordered" evidence="10">
    <location>
        <begin position="1"/>
        <end position="83"/>
    </location>
</feature>
<feature type="region of interest" description="Disordered" evidence="10">
    <location>
        <begin position="124"/>
        <end position="161"/>
    </location>
</feature>
<keyword evidence="13" id="KW-1185">Reference proteome</keyword>
<evidence type="ECO:0000313" key="13">
    <source>
        <dbReference type="Proteomes" id="UP000594262"/>
    </source>
</evidence>
<dbReference type="PROSITE" id="PS50196">
    <property type="entry name" value="RANBD1"/>
    <property type="match status" value="1"/>
</dbReference>
<evidence type="ECO:0000256" key="10">
    <source>
        <dbReference type="SAM" id="MobiDB-lite"/>
    </source>
</evidence>
<keyword evidence="8" id="KW-0906">Nuclear pore complex</keyword>
<dbReference type="InterPro" id="IPR011993">
    <property type="entry name" value="PH-like_dom_sf"/>
</dbReference>
<reference evidence="12" key="1">
    <citation type="submission" date="2021-01" db="UniProtKB">
        <authorList>
            <consortium name="EnsemblMetazoa"/>
        </authorList>
    </citation>
    <scope>IDENTIFICATION</scope>
</reference>
<dbReference type="AlphaFoldDB" id="A0A7M5V6K0"/>
<organism evidence="12 13">
    <name type="scientific">Clytia hemisphaerica</name>
    <dbReference type="NCBI Taxonomy" id="252671"/>
    <lineage>
        <taxon>Eukaryota</taxon>
        <taxon>Metazoa</taxon>
        <taxon>Cnidaria</taxon>
        <taxon>Hydrozoa</taxon>
        <taxon>Hydroidolina</taxon>
        <taxon>Leptothecata</taxon>
        <taxon>Obeliida</taxon>
        <taxon>Clytiidae</taxon>
        <taxon>Clytia</taxon>
    </lineage>
</organism>
<keyword evidence="9" id="KW-0539">Nucleus</keyword>
<dbReference type="GO" id="GO:0006606">
    <property type="term" value="P:protein import into nucleus"/>
    <property type="evidence" value="ECO:0007669"/>
    <property type="project" value="TreeGrafter"/>
</dbReference>
<keyword evidence="4" id="KW-0509">mRNA transport</keyword>
<name>A0A7M5V6K0_9CNID</name>
<dbReference type="Pfam" id="PF08911">
    <property type="entry name" value="NUP50"/>
    <property type="match status" value="1"/>
</dbReference>
<feature type="region of interest" description="Disordered" evidence="10">
    <location>
        <begin position="293"/>
        <end position="328"/>
    </location>
</feature>
<dbReference type="PANTHER" id="PTHR23138">
    <property type="entry name" value="RAN BINDING PROTEIN"/>
    <property type="match status" value="1"/>
</dbReference>
<evidence type="ECO:0000256" key="4">
    <source>
        <dbReference type="ARBA" id="ARBA00022816"/>
    </source>
</evidence>
<feature type="compositionally biased region" description="Low complexity" evidence="10">
    <location>
        <begin position="293"/>
        <end position="308"/>
    </location>
</feature>
<dbReference type="InterPro" id="IPR045255">
    <property type="entry name" value="RanBP1-like"/>
</dbReference>
<dbReference type="GO" id="GO:0051028">
    <property type="term" value="P:mRNA transport"/>
    <property type="evidence" value="ECO:0007669"/>
    <property type="project" value="UniProtKB-KW"/>
</dbReference>
<sequence length="449" mass="48898">MATKKKRAADNYLTHDNWDQEDDSEEPEDPGVFKPADEEVLAQRTIRKAKRRGLSSASSGEEKSNPFAKFGGFGGGNTSTPTLTFGAAKVITPAKPVAPLAAMNTNKSTQNNFWGNKTEDQKKDFFSNRKPANEKPLNESATSDTNNNSDKENGSNKKTDENFQKELCQLNMSVLRFIQKNLDDNPVIDLQPVFNDYKKHIEVLNAKYELEASSTESDASTKTESKPEPTQASFKTPLTSKTPESALASAPAVSSAAPPFSFKSSTPIPANPFGELKTNSVFNAAASPFSFKPSAASSATTTGGTSTKVPETVKEENADDEDKVPEPERKTVVESDAFHTTRCKLFFKKGAEWKELGIGMLYLKPGSDDTKVQLLVRMETSTGKVLINVTVTNDTPTSRSGKNNVMVVTIPNPPVFSKPEEGDNGKPCTYLIRVKGTTEADELFGKIKK</sequence>
<protein>
    <recommendedName>
        <fullName evidence="11">RanBD1 domain-containing protein</fullName>
    </recommendedName>
</protein>
<feature type="compositionally biased region" description="Polar residues" evidence="10">
    <location>
        <begin position="139"/>
        <end position="148"/>
    </location>
</feature>
<keyword evidence="3" id="KW-0677">Repeat</keyword>
<evidence type="ECO:0000256" key="9">
    <source>
        <dbReference type="ARBA" id="ARBA00023242"/>
    </source>
</evidence>
<dbReference type="PANTHER" id="PTHR23138:SF141">
    <property type="entry name" value="NUCLEAR PORE COMPLEX PROTEIN NUP50"/>
    <property type="match status" value="1"/>
</dbReference>